<gene>
    <name evidence="2" type="ORF">H109_03309</name>
</gene>
<sequence>MSFSRKLFAREACAADAYPLPPSTVSSRSSRKRRTEGSSESEGGPFLGDTTIYNQDYRCGGPHLVELPATTQLSSSQNPIHAIWSNELQAPVLEILDKFNVDFNPRAGVYPVQRASEEDVEEVWHDTIFISATKHSLDRSWYLVCKEIRKLLEEKNMSHFNVEIIDSRASVFPRAFPIDPEDPFVEQWPPIQATIIEMLGDRHWTVLQPLLLGQPDTFWGPRTMTVSLTVRLESTCDWTEVREAIIQMLDSRGLHHVAVIIYRESVLHALPDFRILKKRDWELATVFGGSIGLRDSNASPGTFGGYVELQSEDGSWRKYGITNYHCIRENLPDPEKCDKMGVCPMDAQANPILVDQPSLKYHEQSIQSYLNDIEEMDNSISPAVKNMIKSGDSSVPKGKVRTYEMNQEIISSTTALIDHGTQFFKEKSYRLGKVHAASGFRVTDQRHLVDWALIEVREERLGGNNIPQNSNSGLPQRVRNSYMPEETFISGTSKIEEGMPVFKLGNCTGFTAGQVNGTKEASFKHWMKNEDGEWTSILGRCYSVAPRACSAFGDAGDSGSLVLSDDGKLVGLYFAGDRDLGWGLFIGWNDIFNDIKDITGLNVRVPSS</sequence>
<accession>A0A059JAG7</accession>
<name>A0A059JAG7_TRIIM</name>
<dbReference type="HOGENOM" id="CLU_028989_0_0_1"/>
<protein>
    <recommendedName>
        <fullName evidence="4">Peptidase S1 domain-containing protein</fullName>
    </recommendedName>
</protein>
<dbReference type="OrthoDB" id="5424209at2759"/>
<reference evidence="2 3" key="1">
    <citation type="submission" date="2014-02" db="EMBL/GenBank/DDBJ databases">
        <title>The Genome Sequence of Trichophyton interdigitale MR816.</title>
        <authorList>
            <consortium name="The Broad Institute Genomics Platform"/>
            <person name="Cuomo C.A."/>
            <person name="White T.C."/>
            <person name="Graser Y."/>
            <person name="Martinez-Rossi N."/>
            <person name="Heitman J."/>
            <person name="Young S.K."/>
            <person name="Zeng Q."/>
            <person name="Gargeya S."/>
            <person name="Abouelleil A."/>
            <person name="Alvarado L."/>
            <person name="Chapman S.B."/>
            <person name="Gainer-Dewar J."/>
            <person name="Goldberg J."/>
            <person name="Griggs A."/>
            <person name="Gujja S."/>
            <person name="Hansen M."/>
            <person name="Howarth C."/>
            <person name="Imamovic A."/>
            <person name="Larimer J."/>
            <person name="Martinez D."/>
            <person name="Murphy C."/>
            <person name="Pearson M.D."/>
            <person name="Persinoti G."/>
            <person name="Poon T."/>
            <person name="Priest M."/>
            <person name="Roberts A.D."/>
            <person name="Saif S."/>
            <person name="Shea T.D."/>
            <person name="Sykes S.N."/>
            <person name="Wortman J."/>
            <person name="Nusbaum C."/>
            <person name="Birren B."/>
        </authorList>
    </citation>
    <scope>NUCLEOTIDE SEQUENCE [LARGE SCALE GENOMIC DNA]</scope>
    <source>
        <strain evidence="2 3">MR816</strain>
    </source>
</reference>
<evidence type="ECO:0000256" key="1">
    <source>
        <dbReference type="SAM" id="MobiDB-lite"/>
    </source>
</evidence>
<keyword evidence="3" id="KW-1185">Reference proteome</keyword>
<dbReference type="Pfam" id="PF08192">
    <property type="entry name" value="Peptidase_S64"/>
    <property type="match status" value="1"/>
</dbReference>
<dbReference type="SUPFAM" id="SSF50494">
    <property type="entry name" value="Trypsin-like serine proteases"/>
    <property type="match status" value="1"/>
</dbReference>
<dbReference type="Proteomes" id="UP000024533">
    <property type="component" value="Unassembled WGS sequence"/>
</dbReference>
<dbReference type="STRING" id="1215338.A0A059JAG7"/>
<evidence type="ECO:0008006" key="4">
    <source>
        <dbReference type="Google" id="ProtNLM"/>
    </source>
</evidence>
<comment type="caution">
    <text evidence="2">The sequence shown here is derived from an EMBL/GenBank/DDBJ whole genome shotgun (WGS) entry which is preliminary data.</text>
</comment>
<evidence type="ECO:0000313" key="2">
    <source>
        <dbReference type="EMBL" id="KDB24881.1"/>
    </source>
</evidence>
<proteinExistence type="predicted"/>
<evidence type="ECO:0000313" key="3">
    <source>
        <dbReference type="Proteomes" id="UP000024533"/>
    </source>
</evidence>
<dbReference type="InterPro" id="IPR009003">
    <property type="entry name" value="Peptidase_S1_PA"/>
</dbReference>
<dbReference type="OMA" id="TNYHCIR"/>
<organism evidence="2 3">
    <name type="scientific">Trichophyton interdigitale (strain MR816)</name>
    <dbReference type="NCBI Taxonomy" id="1215338"/>
    <lineage>
        <taxon>Eukaryota</taxon>
        <taxon>Fungi</taxon>
        <taxon>Dikarya</taxon>
        <taxon>Ascomycota</taxon>
        <taxon>Pezizomycotina</taxon>
        <taxon>Eurotiomycetes</taxon>
        <taxon>Eurotiomycetidae</taxon>
        <taxon>Onygenales</taxon>
        <taxon>Arthrodermataceae</taxon>
        <taxon>Trichophyton</taxon>
    </lineage>
</organism>
<dbReference type="EMBL" id="AOKY01000238">
    <property type="protein sequence ID" value="KDB24881.1"/>
    <property type="molecule type" value="Genomic_DNA"/>
</dbReference>
<dbReference type="AlphaFoldDB" id="A0A059JAG7"/>
<dbReference type="InterPro" id="IPR012985">
    <property type="entry name" value="Peptidase_S64_Ssy5"/>
</dbReference>
<feature type="region of interest" description="Disordered" evidence="1">
    <location>
        <begin position="20"/>
        <end position="49"/>
    </location>
</feature>